<feature type="region of interest" description="Disordered" evidence="1">
    <location>
        <begin position="1"/>
        <end position="95"/>
    </location>
</feature>
<dbReference type="Proteomes" id="UP000499080">
    <property type="component" value="Unassembled WGS sequence"/>
</dbReference>
<evidence type="ECO:0000313" key="2">
    <source>
        <dbReference type="EMBL" id="GBM70009.1"/>
    </source>
</evidence>
<evidence type="ECO:0000256" key="1">
    <source>
        <dbReference type="SAM" id="MobiDB-lite"/>
    </source>
</evidence>
<organism evidence="2 3">
    <name type="scientific">Araneus ventricosus</name>
    <name type="common">Orbweaver spider</name>
    <name type="synonym">Epeira ventricosa</name>
    <dbReference type="NCBI Taxonomy" id="182803"/>
    <lineage>
        <taxon>Eukaryota</taxon>
        <taxon>Metazoa</taxon>
        <taxon>Ecdysozoa</taxon>
        <taxon>Arthropoda</taxon>
        <taxon>Chelicerata</taxon>
        <taxon>Arachnida</taxon>
        <taxon>Araneae</taxon>
        <taxon>Araneomorphae</taxon>
        <taxon>Entelegynae</taxon>
        <taxon>Araneoidea</taxon>
        <taxon>Araneidae</taxon>
        <taxon>Araneus</taxon>
    </lineage>
</organism>
<keyword evidence="3" id="KW-1185">Reference proteome</keyword>
<dbReference type="EMBL" id="BGPR01002225">
    <property type="protein sequence ID" value="GBM70009.1"/>
    <property type="molecule type" value="Genomic_DNA"/>
</dbReference>
<protein>
    <submittedName>
        <fullName evidence="2">Uncharacterized protein</fullName>
    </submittedName>
</protein>
<sequence>MDSSLPMRECSNRPAQAGPPLPLRSNSATTMSVGTNLSQPQSSRISSENHAPPSLHWWPGSANGVTDIGTYGTFLNPPTQREIGHETFRSSPRQF</sequence>
<evidence type="ECO:0000313" key="3">
    <source>
        <dbReference type="Proteomes" id="UP000499080"/>
    </source>
</evidence>
<proteinExistence type="predicted"/>
<name>A0A4Y2HYH9_ARAVE</name>
<comment type="caution">
    <text evidence="2">The sequence shown here is derived from an EMBL/GenBank/DDBJ whole genome shotgun (WGS) entry which is preliminary data.</text>
</comment>
<gene>
    <name evidence="2" type="ORF">AVEN_248827_1</name>
</gene>
<feature type="compositionally biased region" description="Polar residues" evidence="1">
    <location>
        <begin position="24"/>
        <end position="49"/>
    </location>
</feature>
<dbReference type="AlphaFoldDB" id="A0A4Y2HYH9"/>
<reference evidence="2 3" key="1">
    <citation type="journal article" date="2019" name="Sci. Rep.">
        <title>Orb-weaving spider Araneus ventricosus genome elucidates the spidroin gene catalogue.</title>
        <authorList>
            <person name="Kono N."/>
            <person name="Nakamura H."/>
            <person name="Ohtoshi R."/>
            <person name="Moran D.A.P."/>
            <person name="Shinohara A."/>
            <person name="Yoshida Y."/>
            <person name="Fujiwara M."/>
            <person name="Mori M."/>
            <person name="Tomita M."/>
            <person name="Arakawa K."/>
        </authorList>
    </citation>
    <scope>NUCLEOTIDE SEQUENCE [LARGE SCALE GENOMIC DNA]</scope>
</reference>
<accession>A0A4Y2HYH9</accession>